<dbReference type="GO" id="GO:0005509">
    <property type="term" value="F:calcium ion binding"/>
    <property type="evidence" value="ECO:0007669"/>
    <property type="project" value="InterPro"/>
</dbReference>
<dbReference type="PROSITE" id="PS00330">
    <property type="entry name" value="HEMOLYSIN_CALCIUM"/>
    <property type="match status" value="2"/>
</dbReference>
<evidence type="ECO:0000256" key="2">
    <source>
        <dbReference type="ARBA" id="ARBA00022525"/>
    </source>
</evidence>
<proteinExistence type="predicted"/>
<reference evidence="4 5" key="1">
    <citation type="submission" date="2017-06" db="EMBL/GenBank/DDBJ databases">
        <authorList>
            <person name="Kim H.J."/>
            <person name="Triplett B.A."/>
        </authorList>
    </citation>
    <scope>NUCLEOTIDE SEQUENCE [LARGE SCALE GENOMIC DNA]</scope>
    <source>
        <strain evidence="4 5">DSM 45207</strain>
    </source>
</reference>
<dbReference type="AlphaFoldDB" id="A0A238Y2Z0"/>
<feature type="region of interest" description="Disordered" evidence="3">
    <location>
        <begin position="297"/>
        <end position="419"/>
    </location>
</feature>
<feature type="compositionally biased region" description="Gly residues" evidence="3">
    <location>
        <begin position="311"/>
        <end position="323"/>
    </location>
</feature>
<accession>A0A238Y2Z0</accession>
<keyword evidence="5" id="KW-1185">Reference proteome</keyword>
<dbReference type="Pfam" id="PF00353">
    <property type="entry name" value="HemolysinCabind"/>
    <property type="match status" value="1"/>
</dbReference>
<dbReference type="InterPro" id="IPR001343">
    <property type="entry name" value="Hemolysn_Ca-bd"/>
</dbReference>
<dbReference type="PRINTS" id="PR00313">
    <property type="entry name" value="CABNDNGRPT"/>
</dbReference>
<evidence type="ECO:0000313" key="5">
    <source>
        <dbReference type="Proteomes" id="UP000198348"/>
    </source>
</evidence>
<name>A0A238Y2Z0_9PSEU</name>
<evidence type="ECO:0000313" key="4">
    <source>
        <dbReference type="EMBL" id="SNR64679.1"/>
    </source>
</evidence>
<dbReference type="Gene3D" id="2.150.10.10">
    <property type="entry name" value="Serralysin-like metalloprotease, C-terminal"/>
    <property type="match status" value="1"/>
</dbReference>
<sequence length="419" mass="41994">MSLTIGSGESGNGKHGRRARRGSGLALAAGAAAALLLGASLATSAAFTDATTAPDGEVTTATVVFGGDRGESLALEYTGLVPGEPRTGTLTVEYDGTIPAELELRFRSDEASVFCTAGGEPKPGGGLLVTIDGDTGEYCSRLRGDPVPLGEVTPDGGELTTEITVELAEDSGTNYSGLSVRDRFVVGASNGFTDRISGTIDIGTAGIDESPPATPPECAAEGMTFTPDRIVELTPGQREWDAVEEFGHGAGPFLVVGTDGEDRITGSNKGDCLVGGGGADEITGGNGSDVLVGGAGHDQLYGGNGPDHLDGGPGGATCDGGRGPTTRVDCDVETGRADTSRMTPTPAPEPSESPTPSQDASGDERPTTTSATSGDDETPEETTDSSTTSPTPTATGEQEGSTAGEEDADEQEGEGDSAG</sequence>
<organism evidence="4 5">
    <name type="scientific">Haloechinothrix alba</name>
    <dbReference type="NCBI Taxonomy" id="664784"/>
    <lineage>
        <taxon>Bacteria</taxon>
        <taxon>Bacillati</taxon>
        <taxon>Actinomycetota</taxon>
        <taxon>Actinomycetes</taxon>
        <taxon>Pseudonocardiales</taxon>
        <taxon>Pseudonocardiaceae</taxon>
        <taxon>Haloechinothrix</taxon>
    </lineage>
</organism>
<dbReference type="OrthoDB" id="3765336at2"/>
<evidence type="ECO:0000256" key="3">
    <source>
        <dbReference type="SAM" id="MobiDB-lite"/>
    </source>
</evidence>
<dbReference type="InterPro" id="IPR011049">
    <property type="entry name" value="Serralysin-like_metalloprot_C"/>
</dbReference>
<dbReference type="PANTHER" id="PTHR38340">
    <property type="entry name" value="S-LAYER PROTEIN"/>
    <property type="match status" value="1"/>
</dbReference>
<gene>
    <name evidence="4" type="ORF">SAMN06265360_11330</name>
</gene>
<comment type="subcellular location">
    <subcellularLocation>
        <location evidence="1">Secreted</location>
    </subcellularLocation>
</comment>
<feature type="compositionally biased region" description="Acidic residues" evidence="3">
    <location>
        <begin position="404"/>
        <end position="419"/>
    </location>
</feature>
<feature type="compositionally biased region" description="Basic and acidic residues" evidence="3">
    <location>
        <begin position="328"/>
        <end position="339"/>
    </location>
</feature>
<evidence type="ECO:0008006" key="6">
    <source>
        <dbReference type="Google" id="ProtNLM"/>
    </source>
</evidence>
<dbReference type="RefSeq" id="WP_089301996.1">
    <property type="nucleotide sequence ID" value="NZ_FZNW01000013.1"/>
</dbReference>
<feature type="compositionally biased region" description="Acidic residues" evidence="3">
    <location>
        <begin position="374"/>
        <end position="383"/>
    </location>
</feature>
<dbReference type="PANTHER" id="PTHR38340:SF1">
    <property type="entry name" value="S-LAYER PROTEIN"/>
    <property type="match status" value="1"/>
</dbReference>
<dbReference type="EMBL" id="FZNW01000013">
    <property type="protein sequence ID" value="SNR64679.1"/>
    <property type="molecule type" value="Genomic_DNA"/>
</dbReference>
<dbReference type="InterPro" id="IPR050557">
    <property type="entry name" value="RTX_toxin/Mannuronan_C5-epim"/>
</dbReference>
<feature type="compositionally biased region" description="Low complexity" evidence="3">
    <location>
        <begin position="384"/>
        <end position="393"/>
    </location>
</feature>
<keyword evidence="2" id="KW-0964">Secreted</keyword>
<protein>
    <recommendedName>
        <fullName evidence="6">Hemolysin-type calcium-binding repeat-containing protein</fullName>
    </recommendedName>
</protein>
<dbReference type="SUPFAM" id="SSF51120">
    <property type="entry name" value="beta-Roll"/>
    <property type="match status" value="1"/>
</dbReference>
<evidence type="ECO:0000256" key="1">
    <source>
        <dbReference type="ARBA" id="ARBA00004613"/>
    </source>
</evidence>
<dbReference type="GO" id="GO:0005576">
    <property type="term" value="C:extracellular region"/>
    <property type="evidence" value="ECO:0007669"/>
    <property type="project" value="UniProtKB-SubCell"/>
</dbReference>
<dbReference type="Proteomes" id="UP000198348">
    <property type="component" value="Unassembled WGS sequence"/>
</dbReference>
<dbReference type="InterPro" id="IPR018511">
    <property type="entry name" value="Hemolysin-typ_Ca-bd_CS"/>
</dbReference>